<organism evidence="1 2">
    <name type="scientific">Amblyomma americanum</name>
    <name type="common">Lone star tick</name>
    <dbReference type="NCBI Taxonomy" id="6943"/>
    <lineage>
        <taxon>Eukaryota</taxon>
        <taxon>Metazoa</taxon>
        <taxon>Ecdysozoa</taxon>
        <taxon>Arthropoda</taxon>
        <taxon>Chelicerata</taxon>
        <taxon>Arachnida</taxon>
        <taxon>Acari</taxon>
        <taxon>Parasitiformes</taxon>
        <taxon>Ixodida</taxon>
        <taxon>Ixodoidea</taxon>
        <taxon>Ixodidae</taxon>
        <taxon>Amblyomminae</taxon>
        <taxon>Amblyomma</taxon>
    </lineage>
</organism>
<name>A0AAQ4EQW3_AMBAM</name>
<dbReference type="PANTHER" id="PTHR30575:SF0">
    <property type="entry name" value="XAA-ARG DIPEPTIDASE"/>
    <property type="match status" value="1"/>
</dbReference>
<dbReference type="AlphaFoldDB" id="A0AAQ4EQW3"/>
<comment type="caution">
    <text evidence="1">The sequence shown here is derived from an EMBL/GenBank/DDBJ whole genome shotgun (WGS) entry which is preliminary data.</text>
</comment>
<proteinExistence type="predicted"/>
<dbReference type="SUPFAM" id="SSF53187">
    <property type="entry name" value="Zn-dependent exopeptidases"/>
    <property type="match status" value="1"/>
</dbReference>
<protein>
    <submittedName>
        <fullName evidence="1">Uncharacterized protein</fullName>
    </submittedName>
</protein>
<gene>
    <name evidence="1" type="ORF">V5799_029528</name>
</gene>
<dbReference type="InterPro" id="IPR052030">
    <property type="entry name" value="Peptidase_M20/M20A_hydrolases"/>
</dbReference>
<reference evidence="1 2" key="1">
    <citation type="journal article" date="2023" name="Arcadia Sci">
        <title>De novo assembly of a long-read Amblyomma americanum tick genome.</title>
        <authorList>
            <person name="Chou S."/>
            <person name="Poskanzer K.E."/>
            <person name="Rollins M."/>
            <person name="Thuy-Boun P.S."/>
        </authorList>
    </citation>
    <scope>NUCLEOTIDE SEQUENCE [LARGE SCALE GENOMIC DNA]</scope>
    <source>
        <strain evidence="1">F_SG_1</strain>
        <tissue evidence="1">Salivary glands</tissue>
    </source>
</reference>
<accession>A0AAQ4EQW3</accession>
<dbReference type="Gene3D" id="3.30.70.360">
    <property type="match status" value="1"/>
</dbReference>
<dbReference type="Gene3D" id="3.40.630.10">
    <property type="entry name" value="Zn peptidases"/>
    <property type="match status" value="2"/>
</dbReference>
<evidence type="ECO:0000313" key="2">
    <source>
        <dbReference type="Proteomes" id="UP001321473"/>
    </source>
</evidence>
<evidence type="ECO:0000313" key="1">
    <source>
        <dbReference type="EMBL" id="KAK8777132.1"/>
    </source>
</evidence>
<dbReference type="Proteomes" id="UP001321473">
    <property type="component" value="Unassembled WGS sequence"/>
</dbReference>
<sequence length="233" mass="26223">MDAQEVVDKAVARSADSLHAVGRFLWENPETCFEEHKAHDVICTFLEGEGFQVKRHYALETAFRAEYGGILLRSEEAPNAAVCRSHLHFCVRSRTSQILQKAQRDVEACMEAAAKATGCAVKISEKGILSKHMHLNEPLLKVFQRRAEEQGATSDVGNVSHRLPTIHPLFRIESTAMNHTAEYSRVAGMRQSQERALVVGKALALTAFDLLRDQSILDAAWEHFERTRKELRD</sequence>
<dbReference type="EMBL" id="JARKHS020012188">
    <property type="protein sequence ID" value="KAK8777132.1"/>
    <property type="molecule type" value="Genomic_DNA"/>
</dbReference>
<dbReference type="PANTHER" id="PTHR30575">
    <property type="entry name" value="PEPTIDASE M20"/>
    <property type="match status" value="1"/>
</dbReference>
<keyword evidence="2" id="KW-1185">Reference proteome</keyword>
<dbReference type="GO" id="GO:0016805">
    <property type="term" value="F:dipeptidase activity"/>
    <property type="evidence" value="ECO:0007669"/>
    <property type="project" value="TreeGrafter"/>
</dbReference>